<name>X1MGZ1_9ZZZZ</name>
<dbReference type="InterPro" id="IPR011059">
    <property type="entry name" value="Metal-dep_hydrolase_composite"/>
</dbReference>
<gene>
    <name evidence="1" type="ORF">S06H3_14834</name>
</gene>
<evidence type="ECO:0000313" key="1">
    <source>
        <dbReference type="EMBL" id="GAI05629.1"/>
    </source>
</evidence>
<sequence length="49" mass="5483">DAEYEIDINKFRSKSRNCPYHGWPVKAKVEKTIVGGEIRFDAAETKGGA</sequence>
<comment type="caution">
    <text evidence="1">The sequence shown here is derived from an EMBL/GenBank/DDBJ whole genome shotgun (WGS) entry which is preliminary data.</text>
</comment>
<dbReference type="AlphaFoldDB" id="X1MGZ1"/>
<proteinExistence type="predicted"/>
<dbReference type="GO" id="GO:0016810">
    <property type="term" value="F:hydrolase activity, acting on carbon-nitrogen (but not peptide) bonds"/>
    <property type="evidence" value="ECO:0007669"/>
    <property type="project" value="InterPro"/>
</dbReference>
<organism evidence="1">
    <name type="scientific">marine sediment metagenome</name>
    <dbReference type="NCBI Taxonomy" id="412755"/>
    <lineage>
        <taxon>unclassified sequences</taxon>
        <taxon>metagenomes</taxon>
        <taxon>ecological metagenomes</taxon>
    </lineage>
</organism>
<reference evidence="1" key="1">
    <citation type="journal article" date="2014" name="Front. Microbiol.">
        <title>High frequency of phylogenetically diverse reductive dehalogenase-homologous genes in deep subseafloor sedimentary metagenomes.</title>
        <authorList>
            <person name="Kawai M."/>
            <person name="Futagami T."/>
            <person name="Toyoda A."/>
            <person name="Takaki Y."/>
            <person name="Nishi S."/>
            <person name="Hori S."/>
            <person name="Arai W."/>
            <person name="Tsubouchi T."/>
            <person name="Morono Y."/>
            <person name="Uchiyama I."/>
            <person name="Ito T."/>
            <person name="Fujiyama A."/>
            <person name="Inagaki F."/>
            <person name="Takami H."/>
        </authorList>
    </citation>
    <scope>NUCLEOTIDE SEQUENCE</scope>
    <source>
        <strain evidence="1">Expedition CK06-06</strain>
    </source>
</reference>
<dbReference type="EMBL" id="BARV01007271">
    <property type="protein sequence ID" value="GAI05629.1"/>
    <property type="molecule type" value="Genomic_DNA"/>
</dbReference>
<feature type="non-terminal residue" evidence="1">
    <location>
        <position position="1"/>
    </location>
</feature>
<dbReference type="Gene3D" id="2.30.40.10">
    <property type="entry name" value="Urease, subunit C, domain 1"/>
    <property type="match status" value="1"/>
</dbReference>
<dbReference type="SUPFAM" id="SSF51338">
    <property type="entry name" value="Composite domain of metallo-dependent hydrolases"/>
    <property type="match status" value="1"/>
</dbReference>
<protein>
    <submittedName>
        <fullName evidence="1">Uncharacterized protein</fullName>
    </submittedName>
</protein>
<accession>X1MGZ1</accession>